<sequence length="192" mass="21055">MISFIKGTIHSVDKDNVVVQTTGGVGYKIFLSKNIVLKYLSGQEASFFTYLKVSDSALDLYGFENTEQKEFFELLLSVSGVGPKSAMNILNLGSIDDIKGAIARQDVKYLTTVQGMGQKTAERLVVELKNKIGKMENMAEITGDSQILADVIDGLASMGYGKEEAKDTVKSIDTKNKTTEQVLREALKRLSK</sequence>
<keyword evidence="3 6" id="KW-0238">DNA-binding</keyword>
<dbReference type="InterPro" id="IPR036267">
    <property type="entry name" value="RuvA_C_sf"/>
</dbReference>
<dbReference type="Gene3D" id="1.10.150.20">
    <property type="entry name" value="5' to 3' exonuclease, C-terminal subdomain"/>
    <property type="match status" value="1"/>
</dbReference>
<dbReference type="InterPro" id="IPR011114">
    <property type="entry name" value="RuvA_C"/>
</dbReference>
<dbReference type="SUPFAM" id="SSF50249">
    <property type="entry name" value="Nucleic acid-binding proteins"/>
    <property type="match status" value="1"/>
</dbReference>
<dbReference type="CDD" id="cd14332">
    <property type="entry name" value="UBA_RuvA_C"/>
    <property type="match status" value="1"/>
</dbReference>
<keyword evidence="2 6" id="KW-0227">DNA damage</keyword>
<dbReference type="InterPro" id="IPR010994">
    <property type="entry name" value="RuvA_2-like"/>
</dbReference>
<evidence type="ECO:0000256" key="4">
    <source>
        <dbReference type="ARBA" id="ARBA00023172"/>
    </source>
</evidence>
<name>A0A1F6NZW9_9BACT</name>
<dbReference type="SUPFAM" id="SSF47781">
    <property type="entry name" value="RuvA domain 2-like"/>
    <property type="match status" value="1"/>
</dbReference>
<dbReference type="GO" id="GO:0000400">
    <property type="term" value="F:four-way junction DNA binding"/>
    <property type="evidence" value="ECO:0007669"/>
    <property type="project" value="UniProtKB-UniRule"/>
</dbReference>
<protein>
    <recommendedName>
        <fullName evidence="6">Holliday junction branch migration complex subunit RuvA</fullName>
    </recommendedName>
</protein>
<gene>
    <name evidence="6" type="primary">ruvA</name>
    <name evidence="8" type="ORF">A2469_00370</name>
</gene>
<dbReference type="InterPro" id="IPR003583">
    <property type="entry name" value="Hlx-hairpin-Hlx_DNA-bd_motif"/>
</dbReference>
<evidence type="ECO:0000256" key="3">
    <source>
        <dbReference type="ARBA" id="ARBA00023125"/>
    </source>
</evidence>
<organism evidence="8 9">
    <name type="scientific">Candidatus Magasanikbacteria bacterium RIFOXYC2_FULL_40_16</name>
    <dbReference type="NCBI Taxonomy" id="1798703"/>
    <lineage>
        <taxon>Bacteria</taxon>
        <taxon>Candidatus Magasanikiibacteriota</taxon>
    </lineage>
</organism>
<evidence type="ECO:0000256" key="6">
    <source>
        <dbReference type="HAMAP-Rule" id="MF_00031"/>
    </source>
</evidence>
<dbReference type="InterPro" id="IPR013849">
    <property type="entry name" value="DNA_helicase_Holl-junc_RuvA_I"/>
</dbReference>
<dbReference type="Gene3D" id="1.10.8.10">
    <property type="entry name" value="DNA helicase RuvA subunit, C-terminal domain"/>
    <property type="match status" value="1"/>
</dbReference>
<dbReference type="Pfam" id="PF07499">
    <property type="entry name" value="RuvA_C"/>
    <property type="match status" value="1"/>
</dbReference>
<evidence type="ECO:0000313" key="8">
    <source>
        <dbReference type="EMBL" id="OGH89456.1"/>
    </source>
</evidence>
<reference evidence="8 9" key="1">
    <citation type="journal article" date="2016" name="Nat. Commun.">
        <title>Thousands of microbial genomes shed light on interconnected biogeochemical processes in an aquifer system.</title>
        <authorList>
            <person name="Anantharaman K."/>
            <person name="Brown C.T."/>
            <person name="Hug L.A."/>
            <person name="Sharon I."/>
            <person name="Castelle C.J."/>
            <person name="Probst A.J."/>
            <person name="Thomas B.C."/>
            <person name="Singh A."/>
            <person name="Wilkins M.J."/>
            <person name="Karaoz U."/>
            <person name="Brodie E.L."/>
            <person name="Williams K.H."/>
            <person name="Hubbard S.S."/>
            <person name="Banfield J.F."/>
        </authorList>
    </citation>
    <scope>NUCLEOTIDE SEQUENCE [LARGE SCALE GENOMIC DNA]</scope>
</reference>
<feature type="region of interest" description="Domain III" evidence="6">
    <location>
        <begin position="145"/>
        <end position="192"/>
    </location>
</feature>
<dbReference type="GO" id="GO:0048476">
    <property type="term" value="C:Holliday junction resolvase complex"/>
    <property type="evidence" value="ECO:0007669"/>
    <property type="project" value="UniProtKB-UniRule"/>
</dbReference>
<dbReference type="Proteomes" id="UP000178895">
    <property type="component" value="Unassembled WGS sequence"/>
</dbReference>
<comment type="function">
    <text evidence="6">The RuvA-RuvB-RuvC complex processes Holliday junction (HJ) DNA during genetic recombination and DNA repair, while the RuvA-RuvB complex plays an important role in the rescue of blocked DNA replication forks via replication fork reversal (RFR). RuvA specifically binds to HJ cruciform DNA, conferring on it an open structure. The RuvB hexamer acts as an ATP-dependent pump, pulling dsDNA into and through the RuvAB complex. HJ branch migration allows RuvC to scan DNA until it finds its consensus sequence, where it cleaves and resolves the cruciform DNA.</text>
</comment>
<dbReference type="GO" id="GO:0009378">
    <property type="term" value="F:four-way junction helicase activity"/>
    <property type="evidence" value="ECO:0007669"/>
    <property type="project" value="InterPro"/>
</dbReference>
<dbReference type="AlphaFoldDB" id="A0A1F6NZW9"/>
<dbReference type="NCBIfam" id="TIGR00084">
    <property type="entry name" value="ruvA"/>
    <property type="match status" value="1"/>
</dbReference>
<comment type="caution">
    <text evidence="6">Lacks conserved residue(s) required for the propagation of feature annotation.</text>
</comment>
<evidence type="ECO:0000259" key="7">
    <source>
        <dbReference type="SMART" id="SM00278"/>
    </source>
</evidence>
<keyword evidence="8" id="KW-0347">Helicase</keyword>
<comment type="subcellular location">
    <subcellularLocation>
        <location evidence="6">Cytoplasm</location>
    </subcellularLocation>
</comment>
<dbReference type="Gene3D" id="2.40.50.140">
    <property type="entry name" value="Nucleic acid-binding proteins"/>
    <property type="match status" value="1"/>
</dbReference>
<dbReference type="HAMAP" id="MF_00031">
    <property type="entry name" value="DNA_HJ_migration_RuvA"/>
    <property type="match status" value="1"/>
</dbReference>
<keyword evidence="5 6" id="KW-0234">DNA repair</keyword>
<comment type="caution">
    <text evidence="8">The sequence shown here is derived from an EMBL/GenBank/DDBJ whole genome shotgun (WGS) entry which is preliminary data.</text>
</comment>
<comment type="domain">
    <text evidence="6">Has three domains with a flexible linker between the domains II and III and assumes an 'L' shape. Domain III is highly mobile and contacts RuvB.</text>
</comment>
<evidence type="ECO:0000256" key="1">
    <source>
        <dbReference type="ARBA" id="ARBA00022490"/>
    </source>
</evidence>
<feature type="domain" description="Helix-hairpin-helix DNA-binding motif class 1" evidence="7">
    <location>
        <begin position="73"/>
        <end position="92"/>
    </location>
</feature>
<dbReference type="GO" id="GO:0009379">
    <property type="term" value="C:Holliday junction helicase complex"/>
    <property type="evidence" value="ECO:0007669"/>
    <property type="project" value="InterPro"/>
</dbReference>
<feature type="domain" description="Helix-hairpin-helix DNA-binding motif class 1" evidence="7">
    <location>
        <begin position="108"/>
        <end position="127"/>
    </location>
</feature>
<keyword evidence="4 6" id="KW-0233">DNA recombination</keyword>
<dbReference type="EMBL" id="MFQY01000046">
    <property type="protein sequence ID" value="OGH89456.1"/>
    <property type="molecule type" value="Genomic_DNA"/>
</dbReference>
<dbReference type="InterPro" id="IPR012340">
    <property type="entry name" value="NA-bd_OB-fold"/>
</dbReference>
<dbReference type="SUPFAM" id="SSF46929">
    <property type="entry name" value="DNA helicase RuvA subunit, C-terminal domain"/>
    <property type="match status" value="1"/>
</dbReference>
<dbReference type="GO" id="GO:0006281">
    <property type="term" value="P:DNA repair"/>
    <property type="evidence" value="ECO:0007669"/>
    <property type="project" value="UniProtKB-UniRule"/>
</dbReference>
<evidence type="ECO:0000256" key="5">
    <source>
        <dbReference type="ARBA" id="ARBA00023204"/>
    </source>
</evidence>
<dbReference type="InterPro" id="IPR000085">
    <property type="entry name" value="RuvA"/>
</dbReference>
<comment type="similarity">
    <text evidence="6">Belongs to the RuvA family.</text>
</comment>
<proteinExistence type="inferred from homology"/>
<evidence type="ECO:0000256" key="2">
    <source>
        <dbReference type="ARBA" id="ARBA00022763"/>
    </source>
</evidence>
<dbReference type="Pfam" id="PF01330">
    <property type="entry name" value="RuvA_N"/>
    <property type="match status" value="1"/>
</dbReference>
<dbReference type="Pfam" id="PF14520">
    <property type="entry name" value="HHH_5"/>
    <property type="match status" value="1"/>
</dbReference>
<accession>A0A1F6NZW9</accession>
<keyword evidence="8" id="KW-0378">Hydrolase</keyword>
<dbReference type="GO" id="GO:0005737">
    <property type="term" value="C:cytoplasm"/>
    <property type="evidence" value="ECO:0007669"/>
    <property type="project" value="UniProtKB-SubCell"/>
</dbReference>
<dbReference type="GO" id="GO:0005524">
    <property type="term" value="F:ATP binding"/>
    <property type="evidence" value="ECO:0007669"/>
    <property type="project" value="InterPro"/>
</dbReference>
<feature type="region of interest" description="Domain I" evidence="6">
    <location>
        <begin position="1"/>
        <end position="64"/>
    </location>
</feature>
<dbReference type="GO" id="GO:0006310">
    <property type="term" value="P:DNA recombination"/>
    <property type="evidence" value="ECO:0007669"/>
    <property type="project" value="UniProtKB-UniRule"/>
</dbReference>
<keyword evidence="8" id="KW-0067">ATP-binding</keyword>
<keyword evidence="1 6" id="KW-0963">Cytoplasm</keyword>
<keyword evidence="8" id="KW-0547">Nucleotide-binding</keyword>
<dbReference type="SMART" id="SM00278">
    <property type="entry name" value="HhH1"/>
    <property type="match status" value="2"/>
</dbReference>
<comment type="subunit">
    <text evidence="6">Homotetramer. Forms an RuvA(8)-RuvB(12)-Holliday junction (HJ) complex. HJ DNA is sandwiched between 2 RuvA tetramers; dsDNA enters through RuvA and exits via RuvB. An RuvB hexamer assembles on each DNA strand where it exits the tetramer. Each RuvB hexamer is contacted by two RuvA subunits (via domain III) on 2 adjacent RuvB subunits; this complex drives branch migration. In the full resolvosome a probable DNA-RuvA(4)-RuvB(12)-RuvC(2) complex forms which resolves the HJ.</text>
</comment>
<evidence type="ECO:0000313" key="9">
    <source>
        <dbReference type="Proteomes" id="UP000178895"/>
    </source>
</evidence>